<feature type="transmembrane region" description="Helical" evidence="18">
    <location>
        <begin position="207"/>
        <end position="232"/>
    </location>
</feature>
<evidence type="ECO:0000256" key="6">
    <source>
        <dbReference type="ARBA" id="ARBA00022475"/>
    </source>
</evidence>
<feature type="transmembrane region" description="Helical" evidence="18">
    <location>
        <begin position="41"/>
        <end position="65"/>
    </location>
</feature>
<dbReference type="EMBL" id="VKAC01000012">
    <property type="protein sequence ID" value="TXR52768.1"/>
    <property type="molecule type" value="Genomic_DNA"/>
</dbReference>
<dbReference type="PROSITE" id="PS51002">
    <property type="entry name" value="CYTB_NTER"/>
    <property type="match status" value="1"/>
</dbReference>
<evidence type="ECO:0000256" key="1">
    <source>
        <dbReference type="ARBA" id="ARBA00001971"/>
    </source>
</evidence>
<feature type="transmembrane region" description="Helical" evidence="18">
    <location>
        <begin position="331"/>
        <end position="358"/>
    </location>
</feature>
<evidence type="ECO:0000256" key="15">
    <source>
        <dbReference type="ARBA" id="ARBA00023136"/>
    </source>
</evidence>
<feature type="transmembrane region" description="Helical" evidence="18">
    <location>
        <begin position="379"/>
        <end position="397"/>
    </location>
</feature>
<comment type="catalytic activity">
    <reaction evidence="16">
        <text>a quinol + 2 Fe(III)-[cytochrome c](out) = a quinone + 2 Fe(II)-[cytochrome c](out) + 2 H(+)(out)</text>
        <dbReference type="Rhea" id="RHEA:11484"/>
        <dbReference type="Rhea" id="RHEA-COMP:10350"/>
        <dbReference type="Rhea" id="RHEA-COMP:14399"/>
        <dbReference type="ChEBI" id="CHEBI:15378"/>
        <dbReference type="ChEBI" id="CHEBI:24646"/>
        <dbReference type="ChEBI" id="CHEBI:29033"/>
        <dbReference type="ChEBI" id="CHEBI:29034"/>
        <dbReference type="ChEBI" id="CHEBI:132124"/>
        <dbReference type="EC" id="7.1.1.8"/>
    </reaction>
</comment>
<keyword evidence="15 18" id="KW-0472">Membrane</keyword>
<dbReference type="EC" id="7.1.1.8" evidence="3"/>
<evidence type="ECO:0000259" key="20">
    <source>
        <dbReference type="PROSITE" id="PS51003"/>
    </source>
</evidence>
<evidence type="ECO:0000256" key="18">
    <source>
        <dbReference type="SAM" id="Phobius"/>
    </source>
</evidence>
<feature type="domain" description="Cytochrome b/b6 C-terminal region profile" evidence="20">
    <location>
        <begin position="240"/>
        <end position="440"/>
    </location>
</feature>
<feature type="transmembrane region" description="Helical" evidence="18">
    <location>
        <begin position="417"/>
        <end position="434"/>
    </location>
</feature>
<evidence type="ECO:0000256" key="7">
    <source>
        <dbReference type="ARBA" id="ARBA00022617"/>
    </source>
</evidence>
<dbReference type="RefSeq" id="WP_147927890.1">
    <property type="nucleotide sequence ID" value="NZ_VKAC01000012.1"/>
</dbReference>
<evidence type="ECO:0000256" key="5">
    <source>
        <dbReference type="ARBA" id="ARBA00022448"/>
    </source>
</evidence>
<evidence type="ECO:0000256" key="12">
    <source>
        <dbReference type="ARBA" id="ARBA00022982"/>
    </source>
</evidence>
<dbReference type="GO" id="GO:0046872">
    <property type="term" value="F:metal ion binding"/>
    <property type="evidence" value="ECO:0007669"/>
    <property type="project" value="UniProtKB-KW"/>
</dbReference>
<dbReference type="GO" id="GO:0008121">
    <property type="term" value="F:quinol-cytochrome-c reductase activity"/>
    <property type="evidence" value="ECO:0007669"/>
    <property type="project" value="UniProtKB-EC"/>
</dbReference>
<feature type="transmembrane region" description="Helical" evidence="18">
    <location>
        <begin position="261"/>
        <end position="282"/>
    </location>
</feature>
<keyword evidence="14" id="KW-0408">Iron</keyword>
<proteinExistence type="predicted"/>
<evidence type="ECO:0000256" key="13">
    <source>
        <dbReference type="ARBA" id="ARBA00022989"/>
    </source>
</evidence>
<keyword evidence="11" id="KW-1278">Translocase</keyword>
<dbReference type="GO" id="GO:0016491">
    <property type="term" value="F:oxidoreductase activity"/>
    <property type="evidence" value="ECO:0007669"/>
    <property type="project" value="InterPro"/>
</dbReference>
<feature type="transmembrane region" description="Helical" evidence="18">
    <location>
        <begin position="109"/>
        <end position="130"/>
    </location>
</feature>
<dbReference type="FunFam" id="1.20.810.10:FF:000007">
    <property type="entry name" value="Ubiquinol-cytochrome C reductase B subunit"/>
    <property type="match status" value="1"/>
</dbReference>
<comment type="cofactor">
    <cofactor evidence="1">
        <name>heme</name>
        <dbReference type="ChEBI" id="CHEBI:30413"/>
    </cofactor>
</comment>
<evidence type="ECO:0000259" key="19">
    <source>
        <dbReference type="PROSITE" id="PS51002"/>
    </source>
</evidence>
<keyword evidence="6" id="KW-1003">Cell membrane</keyword>
<evidence type="ECO:0000313" key="21">
    <source>
        <dbReference type="EMBL" id="TXR52768.1"/>
    </source>
</evidence>
<dbReference type="SUPFAM" id="SSF81342">
    <property type="entry name" value="Transmembrane di-heme cytochromes"/>
    <property type="match status" value="1"/>
</dbReference>
<keyword evidence="9 18" id="KW-0812">Transmembrane</keyword>
<evidence type="ECO:0000313" key="22">
    <source>
        <dbReference type="Proteomes" id="UP000321234"/>
    </source>
</evidence>
<protein>
    <recommendedName>
        <fullName evidence="4">Cytochrome bc1 complex cytochrome b subunit</fullName>
        <ecNumber evidence="3">7.1.1.8</ecNumber>
    </recommendedName>
    <alternativeName>
        <fullName evidence="17">Cytochrome bc1 reductase complex subunit QcrB</fullName>
    </alternativeName>
</protein>
<keyword evidence="5" id="KW-0813">Transport</keyword>
<feature type="domain" description="Cytochrome b/b6 N-terminal region profile" evidence="19">
    <location>
        <begin position="13"/>
        <end position="239"/>
    </location>
</feature>
<keyword evidence="7" id="KW-0349">Heme</keyword>
<keyword evidence="10" id="KW-0479">Metal-binding</keyword>
<keyword evidence="13 18" id="KW-1133">Transmembrane helix</keyword>
<dbReference type="OrthoDB" id="9804503at2"/>
<accession>A0A5C8Z6E8</accession>
<dbReference type="GO" id="GO:0005886">
    <property type="term" value="C:plasma membrane"/>
    <property type="evidence" value="ECO:0007669"/>
    <property type="project" value="UniProtKB-SubCell"/>
</dbReference>
<reference evidence="21 22" key="1">
    <citation type="submission" date="2019-07" db="EMBL/GenBank/DDBJ databases">
        <title>Quadrisphaera sp. strain DD2A genome sequencing and assembly.</title>
        <authorList>
            <person name="Kim I."/>
        </authorList>
    </citation>
    <scope>NUCLEOTIDE SEQUENCE [LARGE SCALE GENOMIC DNA]</scope>
    <source>
        <strain evidence="21 22">DD2A</strain>
    </source>
</reference>
<dbReference type="AlphaFoldDB" id="A0A5C8Z6E8"/>
<dbReference type="PROSITE" id="PS51003">
    <property type="entry name" value="CYTB_CTER"/>
    <property type="match status" value="1"/>
</dbReference>
<evidence type="ECO:0000256" key="9">
    <source>
        <dbReference type="ARBA" id="ARBA00022692"/>
    </source>
</evidence>
<evidence type="ECO:0000256" key="8">
    <source>
        <dbReference type="ARBA" id="ARBA00022660"/>
    </source>
</evidence>
<dbReference type="PANTHER" id="PTHR19271:SF16">
    <property type="entry name" value="CYTOCHROME B"/>
    <property type="match status" value="1"/>
</dbReference>
<evidence type="ECO:0000256" key="4">
    <source>
        <dbReference type="ARBA" id="ARBA00016116"/>
    </source>
</evidence>
<comment type="subcellular location">
    <subcellularLocation>
        <location evidence="2">Cell membrane</location>
        <topology evidence="2">Multi-pass membrane protein</topology>
    </subcellularLocation>
</comment>
<evidence type="ECO:0000256" key="14">
    <source>
        <dbReference type="ARBA" id="ARBA00023004"/>
    </source>
</evidence>
<evidence type="ECO:0000256" key="2">
    <source>
        <dbReference type="ARBA" id="ARBA00004651"/>
    </source>
</evidence>
<keyword evidence="12" id="KW-0249">Electron transport</keyword>
<dbReference type="Pfam" id="PF13631">
    <property type="entry name" value="Cytochrom_B_N_2"/>
    <property type="match status" value="1"/>
</dbReference>
<dbReference type="Proteomes" id="UP000321234">
    <property type="component" value="Unassembled WGS sequence"/>
</dbReference>
<dbReference type="InterPro" id="IPR005797">
    <property type="entry name" value="Cyt_b/b6_N"/>
</dbReference>
<keyword evidence="8" id="KW-0679">Respiratory chain</keyword>
<comment type="caution">
    <text evidence="21">The sequence shown here is derived from an EMBL/GenBank/DDBJ whole genome shotgun (WGS) entry which is preliminary data.</text>
</comment>
<evidence type="ECO:0000256" key="17">
    <source>
        <dbReference type="ARBA" id="ARBA00029568"/>
    </source>
</evidence>
<keyword evidence="22" id="KW-1185">Reference proteome</keyword>
<evidence type="ECO:0000256" key="10">
    <source>
        <dbReference type="ARBA" id="ARBA00022723"/>
    </source>
</evidence>
<evidence type="ECO:0000256" key="16">
    <source>
        <dbReference type="ARBA" id="ARBA00029351"/>
    </source>
</evidence>
<evidence type="ECO:0000256" key="3">
    <source>
        <dbReference type="ARBA" id="ARBA00012951"/>
    </source>
</evidence>
<feature type="transmembrane region" description="Helical" evidence="18">
    <location>
        <begin position="142"/>
        <end position="162"/>
    </location>
</feature>
<dbReference type="InterPro" id="IPR016174">
    <property type="entry name" value="Di-haem_cyt_TM"/>
</dbReference>
<gene>
    <name evidence="21" type="ORF">FMM08_18665</name>
</gene>
<sequence>MSSILTDKRTATLAGYVDDRVGASKIVKTFARKIFPDHWSFMLGEVCLYTFVVLLISGTFLTFWYDPSMALTRYEGSYAPIVGQTVSKAYESTLNLSFDVRGGLLMRQIHHWAALLFVAAILAHMARIFVTGAFRKPRELNWLVGVALAILALAAGFTGYSLPDDLLSGNGLRIISGVIQAIPVVGTYMAFFIFGGEFPGEMIIPRLFIMHVMLIPAALLALIGIHLGLLVLHKHMQFPGPGRTNTNVVGYPVLPVYAAKAGGFFFIVFGVVVLMAATVTINPIWNYGPYDPSPISAGTQPDWYILFVDGALRLMPGWLGPIPTEFSTFGYVWSLNILLPGAVVPGLMILALIAYPWVEQWLSGDTREHHLLDRPRNKPTRTGLGVAALVFYVVMALAATNDLVATHFHISINDMTYVLRALFFVGPPIAFWVTKRICLGLQRRDRELALHGRETGRIVRTADGEYFEVHEPLDVYERWNLVQHEDDLLVPLPQGKASGLEKLRARMSAFFFEDHIAAVTPAELEAAHGHDEGHGQAIEGDTDAHAVGAVGRGSETSHGH</sequence>
<name>A0A5C8Z6E8_9ACTN</name>
<organism evidence="21 22">
    <name type="scientific">Quadrisphaera setariae</name>
    <dbReference type="NCBI Taxonomy" id="2593304"/>
    <lineage>
        <taxon>Bacteria</taxon>
        <taxon>Bacillati</taxon>
        <taxon>Actinomycetota</taxon>
        <taxon>Actinomycetes</taxon>
        <taxon>Kineosporiales</taxon>
        <taxon>Kineosporiaceae</taxon>
        <taxon>Quadrisphaera</taxon>
    </lineage>
</organism>
<dbReference type="InterPro" id="IPR005798">
    <property type="entry name" value="Cyt_b/b6_C"/>
</dbReference>
<evidence type="ECO:0000256" key="11">
    <source>
        <dbReference type="ARBA" id="ARBA00022967"/>
    </source>
</evidence>
<dbReference type="Gene3D" id="1.20.810.10">
    <property type="entry name" value="Cytochrome Bc1 Complex, Chain C"/>
    <property type="match status" value="1"/>
</dbReference>
<dbReference type="PANTHER" id="PTHR19271">
    <property type="entry name" value="CYTOCHROME B"/>
    <property type="match status" value="1"/>
</dbReference>
<dbReference type="InterPro" id="IPR027387">
    <property type="entry name" value="Cytb/b6-like_sf"/>
</dbReference>
<dbReference type="GO" id="GO:0022904">
    <property type="term" value="P:respiratory electron transport chain"/>
    <property type="evidence" value="ECO:0007669"/>
    <property type="project" value="InterPro"/>
</dbReference>
<feature type="transmembrane region" description="Helical" evidence="18">
    <location>
        <begin position="174"/>
        <end position="195"/>
    </location>
</feature>